<feature type="transmembrane region" description="Helical" evidence="2">
    <location>
        <begin position="20"/>
        <end position="41"/>
    </location>
</feature>
<keyword evidence="2" id="KW-0472">Membrane</keyword>
<proteinExistence type="predicted"/>
<feature type="region of interest" description="Disordered" evidence="1">
    <location>
        <begin position="55"/>
        <end position="77"/>
    </location>
</feature>
<dbReference type="RefSeq" id="WP_085009978.1">
    <property type="nucleotide sequence ID" value="NZ_NAAD01000006.1"/>
</dbReference>
<dbReference type="OrthoDB" id="9900821at2"/>
<accession>A0A1X0Y869</accession>
<keyword evidence="2" id="KW-0812">Transmembrane</keyword>
<dbReference type="EMBL" id="NAAD01000006">
    <property type="protein sequence ID" value="ORJ61299.1"/>
    <property type="molecule type" value="Genomic_DNA"/>
</dbReference>
<evidence type="ECO:0000256" key="2">
    <source>
        <dbReference type="SAM" id="Phobius"/>
    </source>
</evidence>
<gene>
    <name evidence="3" type="ORF">B5V00_06610</name>
</gene>
<name>A0A1X0Y869_9BACT</name>
<reference evidence="3 4" key="1">
    <citation type="submission" date="2017-03" db="EMBL/GenBank/DDBJ databases">
        <title>Genome sequence of Geothermobacter sp. EPR-M, Deep-Sea Iron Reducer.</title>
        <authorList>
            <person name="Tully B."/>
            <person name="Savalia P."/>
            <person name="Abuyen K."/>
            <person name="Baughan C."/>
            <person name="Romero E."/>
            <person name="Ronkowski C."/>
            <person name="Torres B."/>
            <person name="Tremblay J."/>
            <person name="Trujillo A."/>
            <person name="Tyler M."/>
            <person name="Perez-Rodriguez I."/>
            <person name="Amend J."/>
        </authorList>
    </citation>
    <scope>NUCLEOTIDE SEQUENCE [LARGE SCALE GENOMIC DNA]</scope>
    <source>
        <strain evidence="3 4">EPR-M</strain>
    </source>
</reference>
<organism evidence="3 4">
    <name type="scientific">Geothermobacter hydrogeniphilus</name>
    <dbReference type="NCBI Taxonomy" id="1969733"/>
    <lineage>
        <taxon>Bacteria</taxon>
        <taxon>Pseudomonadati</taxon>
        <taxon>Thermodesulfobacteriota</taxon>
        <taxon>Desulfuromonadia</taxon>
        <taxon>Desulfuromonadales</taxon>
        <taxon>Geothermobacteraceae</taxon>
        <taxon>Geothermobacter</taxon>
    </lineage>
</organism>
<dbReference type="Proteomes" id="UP000193136">
    <property type="component" value="Unassembled WGS sequence"/>
</dbReference>
<keyword evidence="4" id="KW-1185">Reference proteome</keyword>
<evidence type="ECO:0000313" key="4">
    <source>
        <dbReference type="Proteomes" id="UP000193136"/>
    </source>
</evidence>
<sequence length="77" mass="8350">MHKPNSAQLTLKTRHPGTTFLGIFTLLALGLYLAALAALTADDLQREARVRITPDPPMLIDTESAPQTAALDHPGRF</sequence>
<dbReference type="AlphaFoldDB" id="A0A1X0Y869"/>
<keyword evidence="2" id="KW-1133">Transmembrane helix</keyword>
<evidence type="ECO:0000256" key="1">
    <source>
        <dbReference type="SAM" id="MobiDB-lite"/>
    </source>
</evidence>
<comment type="caution">
    <text evidence="3">The sequence shown here is derived from an EMBL/GenBank/DDBJ whole genome shotgun (WGS) entry which is preliminary data.</text>
</comment>
<protein>
    <submittedName>
        <fullName evidence="3">Uncharacterized protein</fullName>
    </submittedName>
</protein>
<evidence type="ECO:0000313" key="3">
    <source>
        <dbReference type="EMBL" id="ORJ61299.1"/>
    </source>
</evidence>
<dbReference type="STRING" id="1969733.B5V00_06610"/>